<evidence type="ECO:0000313" key="2">
    <source>
        <dbReference type="EMBL" id="PRQ09502.1"/>
    </source>
</evidence>
<protein>
    <submittedName>
        <fullName evidence="2">Uncharacterized protein</fullName>
    </submittedName>
</protein>
<feature type="region of interest" description="Disordered" evidence="1">
    <location>
        <begin position="135"/>
        <end position="196"/>
    </location>
</feature>
<organism evidence="2 3">
    <name type="scientific">Enhygromyxa salina</name>
    <dbReference type="NCBI Taxonomy" id="215803"/>
    <lineage>
        <taxon>Bacteria</taxon>
        <taxon>Pseudomonadati</taxon>
        <taxon>Myxococcota</taxon>
        <taxon>Polyangia</taxon>
        <taxon>Nannocystales</taxon>
        <taxon>Nannocystaceae</taxon>
        <taxon>Enhygromyxa</taxon>
    </lineage>
</organism>
<name>A0A2S9YWS7_9BACT</name>
<evidence type="ECO:0000313" key="3">
    <source>
        <dbReference type="Proteomes" id="UP000238823"/>
    </source>
</evidence>
<gene>
    <name evidence="2" type="ORF">ENSA7_07440</name>
</gene>
<proteinExistence type="predicted"/>
<dbReference type="EMBL" id="PVNL01000019">
    <property type="protein sequence ID" value="PRQ09502.1"/>
    <property type="molecule type" value="Genomic_DNA"/>
</dbReference>
<evidence type="ECO:0000256" key="1">
    <source>
        <dbReference type="SAM" id="MobiDB-lite"/>
    </source>
</evidence>
<accession>A0A2S9YWS7</accession>
<reference evidence="2 3" key="1">
    <citation type="submission" date="2018-03" db="EMBL/GenBank/DDBJ databases">
        <title>Draft Genome Sequences of the Obligatory Marine Myxobacteria Enhygromyxa salina SWB007.</title>
        <authorList>
            <person name="Poehlein A."/>
            <person name="Moghaddam J.A."/>
            <person name="Harms H."/>
            <person name="Alanjari M."/>
            <person name="Koenig G.M."/>
            <person name="Daniel R."/>
            <person name="Schaeberle T.F."/>
        </authorList>
    </citation>
    <scope>NUCLEOTIDE SEQUENCE [LARGE SCALE GENOMIC DNA]</scope>
    <source>
        <strain evidence="2 3">SWB007</strain>
    </source>
</reference>
<dbReference type="AlphaFoldDB" id="A0A2S9YWS7"/>
<dbReference type="Proteomes" id="UP000238823">
    <property type="component" value="Unassembled WGS sequence"/>
</dbReference>
<feature type="compositionally biased region" description="Basic and acidic residues" evidence="1">
    <location>
        <begin position="156"/>
        <end position="174"/>
    </location>
</feature>
<sequence>MVRLCYATPPMSPTGIVALVALLLAPEVQTPTRTSPLGLTWQAPHSCPQRAEIDARVHELLPSLGEIVGVDTPADVQVSGRVDLQDSERWVVSLRFESARGVDERTFSGPDCQALGDAAALVIALGVDPVGVSTQLAQRQQVEPKPEPEPEPEPEPIPKSDPNPDPRQDPRRALSDQTEGSSATDEHPPNIRVGIAPLGGGGYGPLQLGQGALGIELSGFGPWWRVALRGRWLTPRTHTLASGSQARFDGFSIAARGCAVPWAGRVEFPICAGVEAGALRGRGTGTTLAPRDAGLPWAALLVGPGLRWVVHEHVALGLDLELLAPLTRGGFTIGTTVAQEFAPVGVQGFAGVEFRLP</sequence>
<comment type="caution">
    <text evidence="2">The sequence shown here is derived from an EMBL/GenBank/DDBJ whole genome shotgun (WGS) entry which is preliminary data.</text>
</comment>